<evidence type="ECO:0000313" key="2">
    <source>
        <dbReference type="Proteomes" id="UP000683925"/>
    </source>
</evidence>
<protein>
    <submittedName>
        <fullName evidence="1">Uncharacterized protein</fullName>
    </submittedName>
</protein>
<organism evidence="1 2">
    <name type="scientific">Paramecium octaurelia</name>
    <dbReference type="NCBI Taxonomy" id="43137"/>
    <lineage>
        <taxon>Eukaryota</taxon>
        <taxon>Sar</taxon>
        <taxon>Alveolata</taxon>
        <taxon>Ciliophora</taxon>
        <taxon>Intramacronucleata</taxon>
        <taxon>Oligohymenophorea</taxon>
        <taxon>Peniculida</taxon>
        <taxon>Parameciidae</taxon>
        <taxon>Paramecium</taxon>
    </lineage>
</organism>
<dbReference type="Proteomes" id="UP000683925">
    <property type="component" value="Unassembled WGS sequence"/>
</dbReference>
<dbReference type="EMBL" id="CAJJDP010000172">
    <property type="protein sequence ID" value="CAD8214088.1"/>
    <property type="molecule type" value="Genomic_DNA"/>
</dbReference>
<name>A0A8S1YKQ1_PAROT</name>
<comment type="caution">
    <text evidence="1">The sequence shown here is derived from an EMBL/GenBank/DDBJ whole genome shotgun (WGS) entry which is preliminary data.</text>
</comment>
<reference evidence="1" key="1">
    <citation type="submission" date="2021-01" db="EMBL/GenBank/DDBJ databases">
        <authorList>
            <consortium name="Genoscope - CEA"/>
            <person name="William W."/>
        </authorList>
    </citation>
    <scope>NUCLEOTIDE SEQUENCE</scope>
</reference>
<keyword evidence="2" id="KW-1185">Reference proteome</keyword>
<dbReference type="AlphaFoldDB" id="A0A8S1YKQ1"/>
<accession>A0A8S1YKQ1</accession>
<evidence type="ECO:0000313" key="1">
    <source>
        <dbReference type="EMBL" id="CAD8214088.1"/>
    </source>
</evidence>
<sequence length="59" mass="6632">MGYLELGLGQRKAPIDENSLVIGLSCQMSLKGFIKQVIVVNIKMVRKLVNGREQIQVFK</sequence>
<gene>
    <name evidence="1" type="ORF">POCTA_138.1.T1690017</name>
</gene>
<proteinExistence type="predicted"/>